<dbReference type="InterPro" id="IPR011877">
    <property type="entry name" value="Ribokinase"/>
</dbReference>
<dbReference type="KEGG" id="mlz:F6J85_03730"/>
<keyword evidence="6 9" id="KW-0460">Magnesium</keyword>
<dbReference type="SUPFAM" id="SSF53613">
    <property type="entry name" value="Ribokinase-like"/>
    <property type="match status" value="1"/>
</dbReference>
<feature type="binding site" evidence="9">
    <location>
        <begin position="12"/>
        <end position="14"/>
    </location>
    <ligand>
        <name>substrate</name>
    </ligand>
</feature>
<dbReference type="InterPro" id="IPR002139">
    <property type="entry name" value="Ribo/fructo_kinase"/>
</dbReference>
<dbReference type="AlphaFoldDB" id="A0A5J6L880"/>
<dbReference type="PRINTS" id="PR00990">
    <property type="entry name" value="RIBOKINASE"/>
</dbReference>
<evidence type="ECO:0000256" key="1">
    <source>
        <dbReference type="ARBA" id="ARBA00022679"/>
    </source>
</evidence>
<evidence type="ECO:0000313" key="12">
    <source>
        <dbReference type="Proteomes" id="UP000325516"/>
    </source>
</evidence>
<dbReference type="GO" id="GO:0019303">
    <property type="term" value="P:D-ribose catabolic process"/>
    <property type="evidence" value="ECO:0007669"/>
    <property type="project" value="UniProtKB-UniRule"/>
</dbReference>
<dbReference type="InterPro" id="IPR029056">
    <property type="entry name" value="Ribokinase-like"/>
</dbReference>
<evidence type="ECO:0000256" key="3">
    <source>
        <dbReference type="ARBA" id="ARBA00022741"/>
    </source>
</evidence>
<comment type="pathway">
    <text evidence="9">Carbohydrate metabolism; D-ribose degradation; D-ribose 5-phosphate from beta-D-ribopyranose: step 2/2.</text>
</comment>
<comment type="function">
    <text evidence="9">Catalyzes the phosphorylation of ribose at O-5 in a reaction requiring ATP and magnesium. The resulting D-ribose-5-phosphate can then be used either for sythesis of nucleotides, histidine, and tryptophan, or as a component of the pentose phosphate pathway.</text>
</comment>
<dbReference type="Pfam" id="PF00294">
    <property type="entry name" value="PfkB"/>
    <property type="match status" value="1"/>
</dbReference>
<sequence>MVVSVVVVGSINQDVVARVDRIPAPGETLLASSLMRTGGGKGANQAVGARRAGGAAVAFVGAVGADAEGETLRAALAADGIDVSGLVRVEDVTGTALISVDAHGENAIVVAAGANAARETLTDAQRAVVAGATVVLTQLEIPVALVQDAAASRAAGAWHVLNAAPSAPFASARDSLLAATDVLVVNEHEALEVAGADDLDAAIAALAPTVRALVVTLGRRGCLVVCGDERAEVPAHVVTAVDTTGAGDTFCGVLAATLAASGRRPDTVDVALLVDAARAGAAASALAVTRPGAQDAVPTTGEVAAFLKESQP</sequence>
<dbReference type="Gene3D" id="3.40.1190.20">
    <property type="match status" value="1"/>
</dbReference>
<protein>
    <recommendedName>
        <fullName evidence="9">Ribokinase</fullName>
        <shortName evidence="9">RK</shortName>
        <ecNumber evidence="9">2.7.1.15</ecNumber>
    </recommendedName>
</protein>
<feature type="binding site" evidence="9">
    <location>
        <begin position="40"/>
        <end position="44"/>
    </location>
    <ligand>
        <name>substrate</name>
    </ligand>
</feature>
<feature type="binding site" evidence="9">
    <location>
        <position position="244"/>
    </location>
    <ligand>
        <name>K(+)</name>
        <dbReference type="ChEBI" id="CHEBI:29103"/>
    </ligand>
</feature>
<evidence type="ECO:0000256" key="9">
    <source>
        <dbReference type="HAMAP-Rule" id="MF_01987"/>
    </source>
</evidence>
<comment type="caution">
    <text evidence="9">Lacks conserved residue(s) required for the propagation of feature annotation.</text>
</comment>
<dbReference type="EC" id="2.7.1.15" evidence="9"/>
<keyword evidence="4 9" id="KW-0418">Kinase</keyword>
<feature type="binding site" evidence="9">
    <location>
        <position position="287"/>
    </location>
    <ligand>
        <name>K(+)</name>
        <dbReference type="ChEBI" id="CHEBI:29103"/>
    </ligand>
</feature>
<comment type="similarity">
    <text evidence="9">Belongs to the carbohydrate kinase PfkB family. Ribokinase subfamily.</text>
</comment>
<keyword evidence="5 9" id="KW-0067">ATP-binding</keyword>
<accession>A0A5J6L880</accession>
<feature type="binding site" evidence="9">
    <location>
        <position position="242"/>
    </location>
    <ligand>
        <name>K(+)</name>
        <dbReference type="ChEBI" id="CHEBI:29103"/>
    </ligand>
</feature>
<keyword evidence="1 9" id="KW-0808">Transferase</keyword>
<keyword evidence="7 9" id="KW-0630">Potassium</keyword>
<feature type="binding site" evidence="9">
    <location>
        <position position="186"/>
    </location>
    <ligand>
        <name>ATP</name>
        <dbReference type="ChEBI" id="CHEBI:30616"/>
    </ligand>
</feature>
<evidence type="ECO:0000256" key="2">
    <source>
        <dbReference type="ARBA" id="ARBA00022723"/>
    </source>
</evidence>
<keyword evidence="3 9" id="KW-0547">Nucleotide-binding</keyword>
<comment type="catalytic activity">
    <reaction evidence="9">
        <text>D-ribose + ATP = D-ribose 5-phosphate + ADP + H(+)</text>
        <dbReference type="Rhea" id="RHEA:13697"/>
        <dbReference type="ChEBI" id="CHEBI:15378"/>
        <dbReference type="ChEBI" id="CHEBI:30616"/>
        <dbReference type="ChEBI" id="CHEBI:47013"/>
        <dbReference type="ChEBI" id="CHEBI:78346"/>
        <dbReference type="ChEBI" id="CHEBI:456216"/>
        <dbReference type="EC" id="2.7.1.15"/>
    </reaction>
</comment>
<dbReference type="PANTHER" id="PTHR10584">
    <property type="entry name" value="SUGAR KINASE"/>
    <property type="match status" value="1"/>
</dbReference>
<feature type="binding site" evidence="9">
    <location>
        <position position="290"/>
    </location>
    <ligand>
        <name>K(+)</name>
        <dbReference type="ChEBI" id="CHEBI:29103"/>
    </ligand>
</feature>
<evidence type="ECO:0000256" key="8">
    <source>
        <dbReference type="ARBA" id="ARBA00023277"/>
    </source>
</evidence>
<feature type="domain" description="Carbohydrate kinase PfkB" evidence="10">
    <location>
        <begin position="4"/>
        <end position="299"/>
    </location>
</feature>
<proteinExistence type="inferred from homology"/>
<feature type="binding site" evidence="9">
    <location>
        <position position="292"/>
    </location>
    <ligand>
        <name>K(+)</name>
        <dbReference type="ChEBI" id="CHEBI:29103"/>
    </ligand>
</feature>
<dbReference type="GO" id="GO:0046872">
    <property type="term" value="F:metal ion binding"/>
    <property type="evidence" value="ECO:0007669"/>
    <property type="project" value="UniProtKB-KW"/>
</dbReference>
<dbReference type="InterPro" id="IPR011611">
    <property type="entry name" value="PfkB_dom"/>
</dbReference>
<keyword evidence="2 9" id="KW-0479">Metal-binding</keyword>
<keyword evidence="8 9" id="KW-0119">Carbohydrate metabolism</keyword>
<evidence type="ECO:0000259" key="10">
    <source>
        <dbReference type="Pfam" id="PF00294"/>
    </source>
</evidence>
<evidence type="ECO:0000313" key="11">
    <source>
        <dbReference type="EMBL" id="QEW04774.1"/>
    </source>
</evidence>
<evidence type="ECO:0000256" key="7">
    <source>
        <dbReference type="ARBA" id="ARBA00022958"/>
    </source>
</evidence>
<dbReference type="GO" id="GO:0005829">
    <property type="term" value="C:cytosol"/>
    <property type="evidence" value="ECO:0007669"/>
    <property type="project" value="TreeGrafter"/>
</dbReference>
<dbReference type="PANTHER" id="PTHR10584:SF166">
    <property type="entry name" value="RIBOKINASE"/>
    <property type="match status" value="1"/>
</dbReference>
<dbReference type="Proteomes" id="UP000325516">
    <property type="component" value="Chromosome"/>
</dbReference>
<feature type="active site" description="Proton acceptor" evidence="9">
    <location>
        <position position="248"/>
    </location>
</feature>
<dbReference type="GO" id="GO:0004747">
    <property type="term" value="F:ribokinase activity"/>
    <property type="evidence" value="ECO:0007669"/>
    <property type="project" value="UniProtKB-UniRule"/>
</dbReference>
<gene>
    <name evidence="9" type="primary">rbsK</name>
    <name evidence="11" type="ORF">F6J85_03730</name>
</gene>
<comment type="subunit">
    <text evidence="9">Homodimer.</text>
</comment>
<evidence type="ECO:0000256" key="5">
    <source>
        <dbReference type="ARBA" id="ARBA00022840"/>
    </source>
</evidence>
<evidence type="ECO:0000256" key="4">
    <source>
        <dbReference type="ARBA" id="ARBA00022777"/>
    </source>
</evidence>
<keyword evidence="9" id="KW-0963">Cytoplasm</keyword>
<keyword evidence="12" id="KW-1185">Reference proteome</keyword>
<dbReference type="GO" id="GO:0005524">
    <property type="term" value="F:ATP binding"/>
    <property type="evidence" value="ECO:0007669"/>
    <property type="project" value="UniProtKB-UniRule"/>
</dbReference>
<feature type="binding site" evidence="9">
    <location>
        <position position="140"/>
    </location>
    <ligand>
        <name>substrate</name>
    </ligand>
</feature>
<comment type="cofactor">
    <cofactor evidence="9">
        <name>Mg(2+)</name>
        <dbReference type="ChEBI" id="CHEBI:18420"/>
    </cofactor>
    <text evidence="9">Requires a divalent cation, most likely magnesium in vivo, as an electrophilic catalyst to aid phosphoryl group transfer. It is the chelate of the metal and the nucleotide that is the actual substrate.</text>
</comment>
<comment type="activity regulation">
    <text evidence="9">Activated by a monovalent cation that binds near, but not in, the active site. The most likely occupant of the site in vivo is potassium. Ion binding induces a conformational change that may alter substrate affinity.</text>
</comment>
<feature type="binding site" evidence="9">
    <location>
        <position position="248"/>
    </location>
    <ligand>
        <name>substrate</name>
    </ligand>
</feature>
<organism evidence="11 12">
    <name type="scientific">Microbacterium lushaniae</name>
    <dbReference type="NCBI Taxonomy" id="2614639"/>
    <lineage>
        <taxon>Bacteria</taxon>
        <taxon>Bacillati</taxon>
        <taxon>Actinomycetota</taxon>
        <taxon>Actinomycetes</taxon>
        <taxon>Micrococcales</taxon>
        <taxon>Microbacteriaceae</taxon>
        <taxon>Microbacterium</taxon>
    </lineage>
</organism>
<dbReference type="HAMAP" id="MF_01987">
    <property type="entry name" value="Ribokinase"/>
    <property type="match status" value="1"/>
</dbReference>
<dbReference type="EMBL" id="CP044232">
    <property type="protein sequence ID" value="QEW04774.1"/>
    <property type="molecule type" value="Genomic_DNA"/>
</dbReference>
<feature type="binding site" evidence="9">
    <location>
        <begin position="247"/>
        <end position="248"/>
    </location>
    <ligand>
        <name>ATP</name>
        <dbReference type="ChEBI" id="CHEBI:30616"/>
    </ligand>
</feature>
<name>A0A5J6L880_9MICO</name>
<dbReference type="UniPathway" id="UPA00916">
    <property type="reaction ID" value="UER00889"/>
</dbReference>
<reference evidence="12" key="1">
    <citation type="submission" date="2019-09" db="EMBL/GenBank/DDBJ databases">
        <title>Mumia zhuanghuii sp. nov. isolated from the intestinal contents of plateau pika (Ochotona curzoniae) in the Qinghai-Tibet plateau of China.</title>
        <authorList>
            <person name="Tian Z."/>
        </authorList>
    </citation>
    <scope>NUCLEOTIDE SEQUENCE [LARGE SCALE GENOMIC DNA]</scope>
    <source>
        <strain evidence="12">L-031</strain>
    </source>
</reference>
<feature type="binding site" evidence="9">
    <location>
        <begin position="216"/>
        <end position="221"/>
    </location>
    <ligand>
        <name>ATP</name>
        <dbReference type="ChEBI" id="CHEBI:30616"/>
    </ligand>
</feature>
<evidence type="ECO:0000256" key="6">
    <source>
        <dbReference type="ARBA" id="ARBA00022842"/>
    </source>
</evidence>
<comment type="subcellular location">
    <subcellularLocation>
        <location evidence="9">Cytoplasm</location>
    </subcellularLocation>
</comment>